<name>A0AAW4VHT8_9FIRM</name>
<sequence>MSAIIKYPEEIQKCLDIYEPYAIQIYEGKLEGVPQEAIDAYNKAKNGFGNKNSKNKSTKVGFFFCLKSGDLI</sequence>
<dbReference type="EMBL" id="JAJDKQ010000015">
    <property type="protein sequence ID" value="MCB8562054.1"/>
    <property type="molecule type" value="Genomic_DNA"/>
</dbReference>
<gene>
    <name evidence="1" type="ORF">LJD74_08610</name>
</gene>
<evidence type="ECO:0000313" key="2">
    <source>
        <dbReference type="Proteomes" id="UP001197827"/>
    </source>
</evidence>
<dbReference type="AlphaFoldDB" id="A0AAW4VHT8"/>
<protein>
    <submittedName>
        <fullName evidence="1">Uncharacterized protein</fullName>
    </submittedName>
</protein>
<comment type="caution">
    <text evidence="1">The sequence shown here is derived from an EMBL/GenBank/DDBJ whole genome shotgun (WGS) entry which is preliminary data.</text>
</comment>
<organism evidence="1 2">
    <name type="scientific">Faecalibacillus intestinalis</name>
    <dbReference type="NCBI Taxonomy" id="1982626"/>
    <lineage>
        <taxon>Bacteria</taxon>
        <taxon>Bacillati</taxon>
        <taxon>Bacillota</taxon>
        <taxon>Erysipelotrichia</taxon>
        <taxon>Erysipelotrichales</taxon>
        <taxon>Coprobacillaceae</taxon>
        <taxon>Faecalibacillus</taxon>
    </lineage>
</organism>
<accession>A0AAW4VHT8</accession>
<dbReference type="RefSeq" id="WP_118306281.1">
    <property type="nucleotide sequence ID" value="NZ_JAJDKQ010000015.1"/>
</dbReference>
<evidence type="ECO:0000313" key="1">
    <source>
        <dbReference type="EMBL" id="MCB8562054.1"/>
    </source>
</evidence>
<reference evidence="1" key="1">
    <citation type="submission" date="2021-10" db="EMBL/GenBank/DDBJ databases">
        <title>Collection of gut derived symbiotic bacterial strains cultured from healthy donors.</title>
        <authorList>
            <person name="Lin H."/>
            <person name="Littmann E."/>
            <person name="Kohout C."/>
            <person name="Pamer E.G."/>
        </authorList>
    </citation>
    <scope>NUCLEOTIDE SEQUENCE</scope>
    <source>
        <strain evidence="1">DFI.5.2</strain>
    </source>
</reference>
<dbReference type="Proteomes" id="UP001197827">
    <property type="component" value="Unassembled WGS sequence"/>
</dbReference>
<proteinExistence type="predicted"/>